<evidence type="ECO:0000256" key="9">
    <source>
        <dbReference type="ARBA" id="ARBA00023224"/>
    </source>
</evidence>
<sequence length="611" mass="68087">MAIDFLIGALLLLSVSVNVLALGVFWMTPSLRTTANRFVINLLIVNLVCCLFLGPSLLLNSFDLRDSRDDSNDLSDALSDINCSSINGTAPGCTENIIFKETSVSEIKNTIVITEFEEKVKELDDEDDSILPSNRLWTLDVAAALGALSVLLVVGDTWCAVTDPLRYHTRVSAPRAWALIGATWCLGIVFGVASSFRGDDTVLYESYGIYGAVFSFAYFFVIILLPFGLVCAMYWRIFREARENGLRMRQNGSSPLLQSALNLTSFNTQQSPQNFPNERQSAPGDLPPRDGGEYEAKDSCTKPLLLKNNLEIPKSIDNNQNNILLSLSLESGESMRRNYSARQLFPHEDLDKLKCDLRHANSTPNLQKLTTVVNVSGPLLPLPTVQVHPKALSYMTSIRHRLSNASSLFKYREESRAARISILVIIMFLISYIPFGILVLLEGHSVPLLSPSDRTLVSIFAVVLANLSSPFIFAYRNKRVQRGVRRLMSINVKRNQRLQRRRNSTKTKTITLAAAATKADGKCSSNSTNTFVMEVEKCADFAVDQQKIYNQHNLHPPTHIPGFVPHSTPPRSSDVHSLYDKKHSLLNRMCDTTWKKWGCTTDSCVGEQTDV</sequence>
<evidence type="ECO:0000256" key="6">
    <source>
        <dbReference type="ARBA" id="ARBA00023040"/>
    </source>
</evidence>
<feature type="transmembrane region" description="Helical" evidence="11">
    <location>
        <begin position="6"/>
        <end position="26"/>
    </location>
</feature>
<dbReference type="GeneID" id="129787558"/>
<dbReference type="VEuPathDB" id="VectorBase:LLONM1_001441"/>
<evidence type="ECO:0000256" key="5">
    <source>
        <dbReference type="ARBA" id="ARBA00022989"/>
    </source>
</evidence>
<dbReference type="RefSeq" id="XP_055679242.1">
    <property type="nucleotide sequence ID" value="XM_055823267.1"/>
</dbReference>
<dbReference type="GO" id="GO:0004989">
    <property type="term" value="F:octopamine receptor activity"/>
    <property type="evidence" value="ECO:0007669"/>
    <property type="project" value="TreeGrafter"/>
</dbReference>
<dbReference type="KEGG" id="lll:129787558"/>
<feature type="compositionally biased region" description="Basic and acidic residues" evidence="10">
    <location>
        <begin position="287"/>
        <end position="298"/>
    </location>
</feature>
<dbReference type="AlphaFoldDB" id="A0A7G3AQY2"/>
<name>A0A7G3AQY2_LUTLO</name>
<dbReference type="Gene3D" id="1.20.1070.10">
    <property type="entry name" value="Rhodopsin 7-helix transmembrane proteins"/>
    <property type="match status" value="3"/>
</dbReference>
<dbReference type="GO" id="GO:0071880">
    <property type="term" value="P:adenylate cyclase-activating adrenergic receptor signaling pathway"/>
    <property type="evidence" value="ECO:0007669"/>
    <property type="project" value="TreeGrafter"/>
</dbReference>
<comment type="similarity">
    <text evidence="2">Belongs to the G-protein coupled receptor 1 family.</text>
</comment>
<evidence type="ECO:0000256" key="8">
    <source>
        <dbReference type="ARBA" id="ARBA00023170"/>
    </source>
</evidence>
<keyword evidence="3" id="KW-1003">Cell membrane</keyword>
<dbReference type="PANTHER" id="PTHR24248:SF190">
    <property type="entry name" value="GH12381P"/>
    <property type="match status" value="1"/>
</dbReference>
<feature type="transmembrane region" description="Helical" evidence="11">
    <location>
        <begin position="456"/>
        <end position="475"/>
    </location>
</feature>
<dbReference type="Pfam" id="PF00001">
    <property type="entry name" value="7tm_1"/>
    <property type="match status" value="1"/>
</dbReference>
<evidence type="ECO:0000256" key="1">
    <source>
        <dbReference type="ARBA" id="ARBA00004651"/>
    </source>
</evidence>
<evidence type="ECO:0000259" key="12">
    <source>
        <dbReference type="PROSITE" id="PS50262"/>
    </source>
</evidence>
<comment type="subcellular location">
    <subcellularLocation>
        <location evidence="1">Cell membrane</location>
        <topology evidence="1">Multi-pass membrane protein</topology>
    </subcellularLocation>
</comment>
<keyword evidence="4 11" id="KW-0812">Transmembrane</keyword>
<feature type="transmembrane region" description="Helical" evidence="11">
    <location>
        <begin position="176"/>
        <end position="196"/>
    </location>
</feature>
<dbReference type="GO" id="GO:0043410">
    <property type="term" value="P:positive regulation of MAPK cascade"/>
    <property type="evidence" value="ECO:0007669"/>
    <property type="project" value="TreeGrafter"/>
</dbReference>
<feature type="region of interest" description="Disordered" evidence="10">
    <location>
        <begin position="268"/>
        <end position="298"/>
    </location>
</feature>
<evidence type="ECO:0000256" key="2">
    <source>
        <dbReference type="ARBA" id="ARBA00010663"/>
    </source>
</evidence>
<feature type="compositionally biased region" description="Polar residues" evidence="10">
    <location>
        <begin position="268"/>
        <end position="280"/>
    </location>
</feature>
<dbReference type="SUPFAM" id="SSF81321">
    <property type="entry name" value="Family A G protein-coupled receptor-like"/>
    <property type="match status" value="2"/>
</dbReference>
<evidence type="ECO:0000256" key="10">
    <source>
        <dbReference type="SAM" id="MobiDB-lite"/>
    </source>
</evidence>
<feature type="transmembrane region" description="Helical" evidence="11">
    <location>
        <begin position="216"/>
        <end position="238"/>
    </location>
</feature>
<keyword evidence="5 11" id="KW-1133">Transmembrane helix</keyword>
<reference evidence="13" key="1">
    <citation type="journal article" date="2020" name="BMC">
        <title>Leishmania infection induces a limited differential gene expression in the sand fly midgut.</title>
        <authorList>
            <person name="Coutinho-Abreu I.V."/>
            <person name="Serafim T.D."/>
            <person name="Meneses C."/>
            <person name="Kamhawi S."/>
            <person name="Oliveira F."/>
            <person name="Valenzuela J.G."/>
        </authorList>
    </citation>
    <scope>NUCLEOTIDE SEQUENCE</scope>
    <source>
        <strain evidence="13">Jacobina</strain>
        <tissue evidence="13">Midgut</tissue>
    </source>
</reference>
<dbReference type="PANTHER" id="PTHR24248">
    <property type="entry name" value="ADRENERGIC RECEPTOR-RELATED G-PROTEIN COUPLED RECEPTOR"/>
    <property type="match status" value="1"/>
</dbReference>
<keyword evidence="8 13" id="KW-0675">Receptor</keyword>
<keyword evidence="7 11" id="KW-0472">Membrane</keyword>
<evidence type="ECO:0000256" key="11">
    <source>
        <dbReference type="SAM" id="Phobius"/>
    </source>
</evidence>
<evidence type="ECO:0000256" key="4">
    <source>
        <dbReference type="ARBA" id="ARBA00022692"/>
    </source>
</evidence>
<organism evidence="13">
    <name type="scientific">Lutzomyia longipalpis</name>
    <name type="common">Sand fly</name>
    <dbReference type="NCBI Taxonomy" id="7200"/>
    <lineage>
        <taxon>Eukaryota</taxon>
        <taxon>Metazoa</taxon>
        <taxon>Ecdysozoa</taxon>
        <taxon>Arthropoda</taxon>
        <taxon>Hexapoda</taxon>
        <taxon>Insecta</taxon>
        <taxon>Pterygota</taxon>
        <taxon>Neoptera</taxon>
        <taxon>Endopterygota</taxon>
        <taxon>Diptera</taxon>
        <taxon>Nematocera</taxon>
        <taxon>Psychodoidea</taxon>
        <taxon>Psychodidae</taxon>
        <taxon>Lutzomyia</taxon>
        <taxon>Lutzomyia</taxon>
    </lineage>
</organism>
<feature type="domain" description="G-protein coupled receptors family 1 profile" evidence="12">
    <location>
        <begin position="17"/>
        <end position="473"/>
    </location>
</feature>
<feature type="transmembrane region" description="Helical" evidence="11">
    <location>
        <begin position="136"/>
        <end position="155"/>
    </location>
</feature>
<keyword evidence="6" id="KW-0297">G-protein coupled receptor</keyword>
<dbReference type="PRINTS" id="PR00237">
    <property type="entry name" value="GPCRRHODOPSN"/>
</dbReference>
<feature type="transmembrane region" description="Helical" evidence="11">
    <location>
        <begin position="420"/>
        <end position="441"/>
    </location>
</feature>
<dbReference type="OrthoDB" id="5980076at2759"/>
<accession>A0A7G3AQY2</accession>
<proteinExistence type="inferred from homology"/>
<dbReference type="PROSITE" id="PS50262">
    <property type="entry name" value="G_PROTEIN_RECEP_F1_2"/>
    <property type="match status" value="1"/>
</dbReference>
<feature type="transmembrane region" description="Helical" evidence="11">
    <location>
        <begin position="38"/>
        <end position="59"/>
    </location>
</feature>
<dbReference type="GO" id="GO:0005886">
    <property type="term" value="C:plasma membrane"/>
    <property type="evidence" value="ECO:0007669"/>
    <property type="project" value="UniProtKB-SubCell"/>
</dbReference>
<dbReference type="InterPro" id="IPR000276">
    <property type="entry name" value="GPCR_Rhodpsn"/>
</dbReference>
<evidence type="ECO:0000256" key="7">
    <source>
        <dbReference type="ARBA" id="ARBA00023136"/>
    </source>
</evidence>
<dbReference type="EMBL" id="GITU01005904">
    <property type="protein sequence ID" value="MBC1174607.1"/>
    <property type="molecule type" value="Transcribed_RNA"/>
</dbReference>
<keyword evidence="9" id="KW-0807">Transducer</keyword>
<evidence type="ECO:0000256" key="3">
    <source>
        <dbReference type="ARBA" id="ARBA00022475"/>
    </source>
</evidence>
<dbReference type="CDD" id="cd00637">
    <property type="entry name" value="7tm_classA_rhodopsin-like"/>
    <property type="match status" value="1"/>
</dbReference>
<dbReference type="InterPro" id="IPR017452">
    <property type="entry name" value="GPCR_Rhodpsn_7TM"/>
</dbReference>
<evidence type="ECO:0000313" key="13">
    <source>
        <dbReference type="EMBL" id="MBC1174607.1"/>
    </source>
</evidence>
<protein>
    <submittedName>
        <fullName evidence="13">Putative muscarinic acetylcholine receptor</fullName>
    </submittedName>
</protein>